<dbReference type="Gene3D" id="2.40.30.140">
    <property type="match status" value="1"/>
</dbReference>
<comment type="similarity">
    <text evidence="2">Belongs to the glycosyl hydrolase 13 family.</text>
</comment>
<dbReference type="Proteomes" id="UP001050691">
    <property type="component" value="Unassembled WGS sequence"/>
</dbReference>
<evidence type="ECO:0000259" key="7">
    <source>
        <dbReference type="SMART" id="SM00642"/>
    </source>
</evidence>
<dbReference type="SMART" id="SM00642">
    <property type="entry name" value="Aamy"/>
    <property type="match status" value="1"/>
</dbReference>
<dbReference type="InterPro" id="IPR013780">
    <property type="entry name" value="Glyco_hydro_b"/>
</dbReference>
<dbReference type="SUPFAM" id="SSF51445">
    <property type="entry name" value="(Trans)glycosidases"/>
    <property type="match status" value="1"/>
</dbReference>
<gene>
    <name evidence="8" type="ORF">Clacol_002864</name>
</gene>
<dbReference type="Gene3D" id="2.60.40.1180">
    <property type="entry name" value="Golgi alpha-mannosidase II"/>
    <property type="match status" value="1"/>
</dbReference>
<keyword evidence="5" id="KW-0119">Carbohydrate metabolism</keyword>
<evidence type="ECO:0000256" key="1">
    <source>
        <dbReference type="ARBA" id="ARBA00001913"/>
    </source>
</evidence>
<dbReference type="InterPro" id="IPR017853">
    <property type="entry name" value="GH"/>
</dbReference>
<sequence>MVLLQAMDYLTLSRPSLSRMDLGISYQNKNPLMIQFFEWNSRGSDEKTWWQFFEQEIPRLVKIGFTQAWLPPPNKAMVKEGRGYDAYDLWDLGEFDQKDGKATRWGTKDQFISACSTAKAHGLGTIIDAVLNHKLGADKTEIFPAVRVNPQNRNIEIGPVEEIEGWTGFEFPGRGSQYSKFKWNQQHFTGVDHDNRTKSVGIFKIVGTGHKGWSKRVDKELGNYDYLLGMFPSNSNLILFNLLTPPKGVDIDHRHPDVRKDLISWGHWVSEMSGSNGFRLDAIKHMDYKFLLEFIRSLNSRKRERNMNLFVVSECWSSKTIRKYMRALRGETSFFDVPLHNNFHRASRLGSDFDLRKIFSGTLVKNRPGDAVTFVDNHEQVAIFHSDCVFYGDLYSGQLYDPDVGSVLLDLIRLRQTFAYGKQIDYIKSSPLSNCIGFVRMGLNNSPQACVVLLSNAKSVQPDCTTHGSDLNYHTLSICLGRNLKIAEPEQRNAHKRYHNVLENVSNPTDVVTNASGVGKFRCSFGKLAVWVEAKSGVIDDEKVI</sequence>
<evidence type="ECO:0000256" key="3">
    <source>
        <dbReference type="ARBA" id="ARBA00022723"/>
    </source>
</evidence>
<dbReference type="InterPro" id="IPR013776">
    <property type="entry name" value="A-amylase_thermo"/>
</dbReference>
<dbReference type="PIRSF" id="PIRSF001021">
    <property type="entry name" value="Alph-amls_thrmst"/>
    <property type="match status" value="1"/>
</dbReference>
<dbReference type="PANTHER" id="PTHR43447">
    <property type="entry name" value="ALPHA-AMYLASE"/>
    <property type="match status" value="1"/>
</dbReference>
<protein>
    <recommendedName>
        <fullName evidence="7">Glycosyl hydrolase family 13 catalytic domain-containing protein</fullName>
    </recommendedName>
</protein>
<evidence type="ECO:0000313" key="8">
    <source>
        <dbReference type="EMBL" id="GJJ08645.1"/>
    </source>
</evidence>
<comment type="caution">
    <text evidence="8">The sequence shown here is derived from an EMBL/GenBank/DDBJ whole genome shotgun (WGS) entry which is preliminary data.</text>
</comment>
<feature type="domain" description="Glycosyl hydrolase family 13 catalytic" evidence="7">
    <location>
        <begin position="31"/>
        <end position="415"/>
    </location>
</feature>
<proteinExistence type="inferred from homology"/>
<evidence type="ECO:0000256" key="5">
    <source>
        <dbReference type="ARBA" id="ARBA00023277"/>
    </source>
</evidence>
<name>A0AAV5A6Q7_9AGAM</name>
<organism evidence="8 9">
    <name type="scientific">Clathrus columnatus</name>
    <dbReference type="NCBI Taxonomy" id="1419009"/>
    <lineage>
        <taxon>Eukaryota</taxon>
        <taxon>Fungi</taxon>
        <taxon>Dikarya</taxon>
        <taxon>Basidiomycota</taxon>
        <taxon>Agaricomycotina</taxon>
        <taxon>Agaricomycetes</taxon>
        <taxon>Phallomycetidae</taxon>
        <taxon>Phallales</taxon>
        <taxon>Clathraceae</taxon>
        <taxon>Clathrus</taxon>
    </lineage>
</organism>
<dbReference type="GO" id="GO:0005509">
    <property type="term" value="F:calcium ion binding"/>
    <property type="evidence" value="ECO:0007669"/>
    <property type="project" value="InterPro"/>
</dbReference>
<dbReference type="CDD" id="cd11318">
    <property type="entry name" value="AmyAc_bac_fung_AmyA"/>
    <property type="match status" value="1"/>
</dbReference>
<reference evidence="8" key="1">
    <citation type="submission" date="2021-10" db="EMBL/GenBank/DDBJ databases">
        <title>De novo Genome Assembly of Clathrus columnatus (Basidiomycota, Fungi) Using Illumina and Nanopore Sequence Data.</title>
        <authorList>
            <person name="Ogiso-Tanaka E."/>
            <person name="Itagaki H."/>
            <person name="Hosoya T."/>
            <person name="Hosaka K."/>
        </authorList>
    </citation>
    <scope>NUCLEOTIDE SEQUENCE</scope>
    <source>
        <strain evidence="8">MO-923</strain>
    </source>
</reference>
<keyword evidence="9" id="KW-1185">Reference proteome</keyword>
<evidence type="ECO:0000256" key="6">
    <source>
        <dbReference type="ARBA" id="ARBA00023295"/>
    </source>
</evidence>
<keyword evidence="4" id="KW-0378">Hydrolase</keyword>
<keyword evidence="6" id="KW-0326">Glycosidase</keyword>
<dbReference type="AlphaFoldDB" id="A0AAV5A6Q7"/>
<accession>A0AAV5A6Q7</accession>
<evidence type="ECO:0000256" key="4">
    <source>
        <dbReference type="ARBA" id="ARBA00022801"/>
    </source>
</evidence>
<comment type="cofactor">
    <cofactor evidence="1">
        <name>Ca(2+)</name>
        <dbReference type="ChEBI" id="CHEBI:29108"/>
    </cofactor>
</comment>
<dbReference type="GO" id="GO:0005975">
    <property type="term" value="P:carbohydrate metabolic process"/>
    <property type="evidence" value="ECO:0007669"/>
    <property type="project" value="InterPro"/>
</dbReference>
<dbReference type="Gene3D" id="3.20.20.80">
    <property type="entry name" value="Glycosidases"/>
    <property type="match status" value="1"/>
</dbReference>
<dbReference type="SUPFAM" id="SSF51011">
    <property type="entry name" value="Glycosyl hydrolase domain"/>
    <property type="match status" value="1"/>
</dbReference>
<evidence type="ECO:0000256" key="2">
    <source>
        <dbReference type="ARBA" id="ARBA00008061"/>
    </source>
</evidence>
<evidence type="ECO:0000313" key="9">
    <source>
        <dbReference type="Proteomes" id="UP001050691"/>
    </source>
</evidence>
<dbReference type="InterPro" id="IPR006047">
    <property type="entry name" value="GH13_cat_dom"/>
</dbReference>
<dbReference type="EMBL" id="BPWL01000003">
    <property type="protein sequence ID" value="GJJ08645.1"/>
    <property type="molecule type" value="Genomic_DNA"/>
</dbReference>
<dbReference type="GO" id="GO:0004553">
    <property type="term" value="F:hydrolase activity, hydrolyzing O-glycosyl compounds"/>
    <property type="evidence" value="ECO:0007669"/>
    <property type="project" value="InterPro"/>
</dbReference>
<keyword evidence="3" id="KW-0479">Metal-binding</keyword>